<dbReference type="Pfam" id="PF00291">
    <property type="entry name" value="PALP"/>
    <property type="match status" value="1"/>
</dbReference>
<evidence type="ECO:0000256" key="1">
    <source>
        <dbReference type="SAM" id="MobiDB-lite"/>
    </source>
</evidence>
<feature type="region of interest" description="Disordered" evidence="1">
    <location>
        <begin position="141"/>
        <end position="161"/>
    </location>
</feature>
<sequence>MEVDEDEIGDTPLIRLEGVGEPDGASIYAKVEWFNLYSTPYGGGSVKSRPALYMIDEAERSGELTEDKTVIEPTSGNTGSEVAKIARNRGYDVTIVMPDNAGEGKVKTVEETGATVEFVDAMEGYDAVIERADEILASDPDAYYKPDQYSNPANPRSHEETTGVEILEQAPDVTGFVAGVGTGGTITGVGRALSGEARTVAVEPDSAMHAIDGLKFMREGEHIVPDIYDGSVFDDKLYISTDDAYDNARTLKERYDDEDPEVVHPGAHDEETLRDVMRVNQDFLTGTSSGCNLEAAIRLAESYDDPSEARIVTVFCDRGDKYTNNLWRDYFA</sequence>
<organism evidence="3 4">
    <name type="scientific">Halorutilus salinus</name>
    <dbReference type="NCBI Taxonomy" id="2487751"/>
    <lineage>
        <taxon>Archaea</taxon>
        <taxon>Methanobacteriati</taxon>
        <taxon>Methanobacteriota</taxon>
        <taxon>Stenosarchaea group</taxon>
        <taxon>Halobacteria</taxon>
        <taxon>Halorutilales</taxon>
        <taxon>Halorutilaceae</taxon>
        <taxon>Halorutilus</taxon>
    </lineage>
</organism>
<dbReference type="EMBL" id="RKLV01000014">
    <property type="protein sequence ID" value="MCX2819915.1"/>
    <property type="molecule type" value="Genomic_DNA"/>
</dbReference>
<dbReference type="AlphaFoldDB" id="A0A9Q4C4Y9"/>
<reference evidence="3" key="1">
    <citation type="submission" date="2022-09" db="EMBL/GenBank/DDBJ databases">
        <title>Haloadaptaus new haloarchaeum isolated from saline soil.</title>
        <authorList>
            <person name="Duran-Viseras A."/>
            <person name="Sanchez-Porro C."/>
            <person name="Ventosa A."/>
        </authorList>
    </citation>
    <scope>NUCLEOTIDE SEQUENCE</scope>
    <source>
        <strain evidence="3">F3-133</strain>
    </source>
</reference>
<gene>
    <name evidence="3" type="ORF">EGH25_11190</name>
</gene>
<feature type="domain" description="Tryptophan synthase beta chain-like PALP" evidence="2">
    <location>
        <begin position="6"/>
        <end position="317"/>
    </location>
</feature>
<dbReference type="InterPro" id="IPR050214">
    <property type="entry name" value="Cys_Synth/Cystath_Beta-Synth"/>
</dbReference>
<evidence type="ECO:0000313" key="4">
    <source>
        <dbReference type="Proteomes" id="UP001149411"/>
    </source>
</evidence>
<dbReference type="Proteomes" id="UP001149411">
    <property type="component" value="Unassembled WGS sequence"/>
</dbReference>
<dbReference type="CDD" id="cd01561">
    <property type="entry name" value="CBS_like"/>
    <property type="match status" value="1"/>
</dbReference>
<comment type="caution">
    <text evidence="3">The sequence shown here is derived from an EMBL/GenBank/DDBJ whole genome shotgun (WGS) entry which is preliminary data.</text>
</comment>
<dbReference type="PANTHER" id="PTHR10314">
    <property type="entry name" value="CYSTATHIONINE BETA-SYNTHASE"/>
    <property type="match status" value="1"/>
</dbReference>
<accession>A0A9Q4C4Y9</accession>
<dbReference type="InterPro" id="IPR001926">
    <property type="entry name" value="TrpB-like_PALP"/>
</dbReference>
<name>A0A9Q4C4Y9_9EURY</name>
<dbReference type="RefSeq" id="WP_266088606.1">
    <property type="nucleotide sequence ID" value="NZ_RKLV01000014.1"/>
</dbReference>
<protein>
    <submittedName>
        <fullName evidence="3">PLP-dependent cysteine synthase family protein</fullName>
    </submittedName>
</protein>
<evidence type="ECO:0000313" key="3">
    <source>
        <dbReference type="EMBL" id="MCX2819915.1"/>
    </source>
</evidence>
<dbReference type="InterPro" id="IPR036052">
    <property type="entry name" value="TrpB-like_PALP_sf"/>
</dbReference>
<keyword evidence="4" id="KW-1185">Reference proteome</keyword>
<evidence type="ECO:0000259" key="2">
    <source>
        <dbReference type="Pfam" id="PF00291"/>
    </source>
</evidence>
<dbReference type="SUPFAM" id="SSF53686">
    <property type="entry name" value="Tryptophan synthase beta subunit-like PLP-dependent enzymes"/>
    <property type="match status" value="1"/>
</dbReference>
<proteinExistence type="predicted"/>
<dbReference type="Gene3D" id="3.40.50.1100">
    <property type="match status" value="3"/>
</dbReference>